<sequence length="154" mass="16423">CLRVSLPSFRPRSPRPRPLALRPRLPATPTSSRSTRRSPRAPPPRSLSACRRSAATRRATSTARTPRALRSSTPSASSSSSATPSTTTCTSSTTRTTTTKRLLSSVGRECIETRRRRDRGARSLAVVGGALGSAAVETRRLSSAQPRSGPSRLA</sequence>
<dbReference type="EMBL" id="KQ474092">
    <property type="protein sequence ID" value="KPV71693.1"/>
    <property type="molecule type" value="Genomic_DNA"/>
</dbReference>
<evidence type="ECO:0000256" key="1">
    <source>
        <dbReference type="SAM" id="MobiDB-lite"/>
    </source>
</evidence>
<dbReference type="GeneID" id="28979610"/>
<accession>A0A0N8PZ94</accession>
<feature type="compositionally biased region" description="Low complexity" evidence="1">
    <location>
        <begin position="46"/>
        <end position="101"/>
    </location>
</feature>
<evidence type="ECO:0000313" key="3">
    <source>
        <dbReference type="Proteomes" id="UP000053890"/>
    </source>
</evidence>
<gene>
    <name evidence="2" type="ORF">RHOBADRAFT_67052</name>
</gene>
<dbReference type="AlphaFoldDB" id="A0A0N8PZ94"/>
<keyword evidence="3" id="KW-1185">Reference proteome</keyword>
<organism evidence="2 3">
    <name type="scientific">Rhodotorula graminis (strain WP1)</name>
    <dbReference type="NCBI Taxonomy" id="578459"/>
    <lineage>
        <taxon>Eukaryota</taxon>
        <taxon>Fungi</taxon>
        <taxon>Dikarya</taxon>
        <taxon>Basidiomycota</taxon>
        <taxon>Pucciniomycotina</taxon>
        <taxon>Microbotryomycetes</taxon>
        <taxon>Sporidiobolales</taxon>
        <taxon>Sporidiobolaceae</taxon>
        <taxon>Rhodotorula</taxon>
    </lineage>
</organism>
<name>A0A0N8PZ94_RHOGW</name>
<dbReference type="RefSeq" id="XP_018267742.1">
    <property type="nucleotide sequence ID" value="XM_018419164.1"/>
</dbReference>
<dbReference type="Proteomes" id="UP000053890">
    <property type="component" value="Unassembled WGS sequence"/>
</dbReference>
<feature type="non-terminal residue" evidence="2">
    <location>
        <position position="154"/>
    </location>
</feature>
<feature type="non-terminal residue" evidence="2">
    <location>
        <position position="1"/>
    </location>
</feature>
<evidence type="ECO:0000313" key="2">
    <source>
        <dbReference type="EMBL" id="KPV71693.1"/>
    </source>
</evidence>
<feature type="region of interest" description="Disordered" evidence="1">
    <location>
        <begin position="128"/>
        <end position="154"/>
    </location>
</feature>
<reference evidence="2 3" key="1">
    <citation type="journal article" date="2015" name="Front. Microbiol.">
        <title>Genome sequence of the plant growth promoting endophytic yeast Rhodotorula graminis WP1.</title>
        <authorList>
            <person name="Firrincieli A."/>
            <person name="Otillar R."/>
            <person name="Salamov A."/>
            <person name="Schmutz J."/>
            <person name="Khan Z."/>
            <person name="Redman R.S."/>
            <person name="Fleck N.D."/>
            <person name="Lindquist E."/>
            <person name="Grigoriev I.V."/>
            <person name="Doty S.L."/>
        </authorList>
    </citation>
    <scope>NUCLEOTIDE SEQUENCE [LARGE SCALE GENOMIC DNA]</scope>
    <source>
        <strain evidence="2 3">WP1</strain>
    </source>
</reference>
<feature type="compositionally biased region" description="Low complexity" evidence="1">
    <location>
        <begin position="1"/>
        <end position="11"/>
    </location>
</feature>
<feature type="compositionally biased region" description="Low complexity" evidence="1">
    <location>
        <begin position="18"/>
        <end position="33"/>
    </location>
</feature>
<proteinExistence type="predicted"/>
<feature type="region of interest" description="Disordered" evidence="1">
    <location>
        <begin position="1"/>
        <end position="101"/>
    </location>
</feature>
<protein>
    <submittedName>
        <fullName evidence="2">Uncharacterized protein</fullName>
    </submittedName>
</protein>